<evidence type="ECO:0000313" key="3">
    <source>
        <dbReference type="Proteomes" id="UP000317238"/>
    </source>
</evidence>
<dbReference type="Proteomes" id="UP000317238">
    <property type="component" value="Unassembled WGS sequence"/>
</dbReference>
<dbReference type="RefSeq" id="WP_146439203.1">
    <property type="nucleotide sequence ID" value="NZ_SJPL01000001.1"/>
</dbReference>
<evidence type="ECO:0008006" key="4">
    <source>
        <dbReference type="Google" id="ProtNLM"/>
    </source>
</evidence>
<evidence type="ECO:0000256" key="1">
    <source>
        <dbReference type="SAM" id="SignalP"/>
    </source>
</evidence>
<keyword evidence="1" id="KW-0732">Signal</keyword>
<keyword evidence="3" id="KW-1185">Reference proteome</keyword>
<feature type="chain" id="PRO_5022945101" description="NPCBM/NEW2 domain protein" evidence="1">
    <location>
        <begin position="31"/>
        <end position="875"/>
    </location>
</feature>
<comment type="caution">
    <text evidence="2">The sequence shown here is derived from an EMBL/GenBank/DDBJ whole genome shotgun (WGS) entry which is preliminary data.</text>
</comment>
<dbReference type="EMBL" id="SJPL01000001">
    <property type="protein sequence ID" value="TWT70151.1"/>
    <property type="molecule type" value="Genomic_DNA"/>
</dbReference>
<name>A0A5C5Y6A5_9PLAN</name>
<accession>A0A5C5Y6A5</accession>
<dbReference type="AlphaFoldDB" id="A0A5C5Y6A5"/>
<proteinExistence type="predicted"/>
<dbReference type="OrthoDB" id="1438534at2"/>
<feature type="signal peptide" evidence="1">
    <location>
        <begin position="1"/>
        <end position="30"/>
    </location>
</feature>
<organism evidence="2 3">
    <name type="scientific">Crateriforma conspicua</name>
    <dbReference type="NCBI Taxonomy" id="2527996"/>
    <lineage>
        <taxon>Bacteria</taxon>
        <taxon>Pseudomonadati</taxon>
        <taxon>Planctomycetota</taxon>
        <taxon>Planctomycetia</taxon>
        <taxon>Planctomycetales</taxon>
        <taxon>Planctomycetaceae</taxon>
        <taxon>Crateriforma</taxon>
    </lineage>
</organism>
<reference evidence="2 3" key="1">
    <citation type="submission" date="2019-02" db="EMBL/GenBank/DDBJ databases">
        <title>Deep-cultivation of Planctomycetes and their phenomic and genomic characterization uncovers novel biology.</title>
        <authorList>
            <person name="Wiegand S."/>
            <person name="Jogler M."/>
            <person name="Boedeker C."/>
            <person name="Pinto D."/>
            <person name="Vollmers J."/>
            <person name="Rivas-Marin E."/>
            <person name="Kohn T."/>
            <person name="Peeters S.H."/>
            <person name="Heuer A."/>
            <person name="Rast P."/>
            <person name="Oberbeckmann S."/>
            <person name="Bunk B."/>
            <person name="Jeske O."/>
            <person name="Meyerdierks A."/>
            <person name="Storesund J.E."/>
            <person name="Kallscheuer N."/>
            <person name="Luecker S."/>
            <person name="Lage O.M."/>
            <person name="Pohl T."/>
            <person name="Merkel B.J."/>
            <person name="Hornburger P."/>
            <person name="Mueller R.-W."/>
            <person name="Bruemmer F."/>
            <person name="Labrenz M."/>
            <person name="Spormann A.M."/>
            <person name="Op Den Camp H."/>
            <person name="Overmann J."/>
            <person name="Amann R."/>
            <person name="Jetten M.S.M."/>
            <person name="Mascher T."/>
            <person name="Medema M.H."/>
            <person name="Devos D.P."/>
            <person name="Kaster A.-K."/>
            <person name="Ovreas L."/>
            <person name="Rohde M."/>
            <person name="Galperin M.Y."/>
            <person name="Jogler C."/>
        </authorList>
    </citation>
    <scope>NUCLEOTIDE SEQUENCE [LARGE SCALE GENOMIC DNA]</scope>
    <source>
        <strain evidence="2 3">Pan14r</strain>
    </source>
</reference>
<evidence type="ECO:0000313" key="2">
    <source>
        <dbReference type="EMBL" id="TWT70151.1"/>
    </source>
</evidence>
<sequence precursor="true">MKKRPLLRSTATVPIVIMLACFLWQVSAGAQDQSPVTSPDINRLLVLRPDAPQAFFFRQTESAYQTGKYPTYESWAEPYGRLQGIMGKCLEEECLDREPRNAMFFRRFKQQHPRQAVMLHFNGNARDPRYHTEPFFAGHWIYRQAVVITDDVPAENGVTDIAVQNVRDFRIETGRYKNRNDDIALFGMTADGKHDWNHCEQVQLVSVNAKEQTIRVRRGCYGTQPLAFKAGASRAAAHQTEGPWGRNNHLMWYYNYATHCPRDANGKTCTDHLVNDLARWFSSDGILADFDGIEFDVLFNDTHGDTDGDGIVDDGVIDGVNRYGIGVVQFAQQLRERMGDDFLILADGALGPGGSRSQRAFGIFNGIESEGWPNLNDWEFDDWSGGLNRLLYWQANARAPAFSYVNHKWIQPVAGQPGVTRHPDVAPARHRLAMAAAVAADNAVCFSIRPANDPGGKPGIWDELRGGARGEAGWLGKPIEPMQRLAARTPDLISGAASSPADLAKIIQGNVSTQVVDGGLRITPNDPVATSTAFRISAIPTSGPDLTVLATLSADPMPGYPATMARLGSLGITDGRVQSLMERDDIVTGLRLRNQTRDRSLDPATGAKFSAARVSIEEETFDAFSVHPPYKAAKGATFWTIETDVKADQSLCFALGMGPLSPQRSDGVRFMIEATVLSNGHRSVTQTIFDETTNEHSWLHRSVPLDDFAGNRIRLRFLADCGINDNSTTDHASWANVRIQQSDMDSLPSQPAKKANTWVGAQPFTAGCYASAIGSPKVDIEFRIEGGQAVYLHQISVHAHPDALSRRFENGMIIANPSPRPMKFELPCDLVGSLGHIKGSAKQAPKTNNGRRTGSAIQLGPLDSVFLKRVDTASR</sequence>
<dbReference type="PROSITE" id="PS51257">
    <property type="entry name" value="PROKAR_LIPOPROTEIN"/>
    <property type="match status" value="1"/>
</dbReference>
<protein>
    <recommendedName>
        <fullName evidence="4">NPCBM/NEW2 domain protein</fullName>
    </recommendedName>
</protein>
<gene>
    <name evidence="2" type="ORF">Pan14r_24510</name>
</gene>